<dbReference type="Proteomes" id="UP000288789">
    <property type="component" value="Unassembled WGS sequence"/>
</dbReference>
<organism evidence="3 4">
    <name type="scientific">Pseudidiomarina gelatinasegens</name>
    <dbReference type="NCBI Taxonomy" id="2487740"/>
    <lineage>
        <taxon>Bacteria</taxon>
        <taxon>Pseudomonadati</taxon>
        <taxon>Pseudomonadota</taxon>
        <taxon>Gammaproteobacteria</taxon>
        <taxon>Alteromonadales</taxon>
        <taxon>Idiomarinaceae</taxon>
        <taxon>Pseudidiomarina</taxon>
    </lineage>
</organism>
<reference evidence="3 4" key="1">
    <citation type="submission" date="2018-12" db="EMBL/GenBank/DDBJ databases">
        <authorList>
            <person name="Li A."/>
            <person name="Zhang M."/>
            <person name="Zhu H."/>
        </authorList>
    </citation>
    <scope>NUCLEOTIDE SEQUENCE [LARGE SCALE GENOMIC DNA]</scope>
    <source>
        <strain evidence="3 4">R04H25</strain>
    </source>
</reference>
<dbReference type="EMBL" id="RSFE01000002">
    <property type="protein sequence ID" value="RWU12166.1"/>
    <property type="molecule type" value="Genomic_DNA"/>
</dbReference>
<feature type="domain" description="Cell-division protein ZapC C-terminal" evidence="1">
    <location>
        <begin position="107"/>
        <end position="185"/>
    </location>
</feature>
<name>A0A443Z5U2_9GAMM</name>
<evidence type="ECO:0008006" key="5">
    <source>
        <dbReference type="Google" id="ProtNLM"/>
    </source>
</evidence>
<dbReference type="AlphaFoldDB" id="A0A443Z5U2"/>
<comment type="caution">
    <text evidence="3">The sequence shown here is derived from an EMBL/GenBank/DDBJ whole genome shotgun (WGS) entry which is preliminary data.</text>
</comment>
<dbReference type="Pfam" id="PF21083">
    <property type="entry name" value="ZapC_N"/>
    <property type="match status" value="1"/>
</dbReference>
<evidence type="ECO:0000259" key="2">
    <source>
        <dbReference type="Pfam" id="PF21083"/>
    </source>
</evidence>
<gene>
    <name evidence="3" type="ORF">EGC76_02975</name>
</gene>
<evidence type="ECO:0000259" key="1">
    <source>
        <dbReference type="Pfam" id="PF07126"/>
    </source>
</evidence>
<protein>
    <recommendedName>
        <fullName evidence="5">Cell division protein ZapC</fullName>
    </recommendedName>
</protein>
<keyword evidence="4" id="KW-1185">Reference proteome</keyword>
<proteinExistence type="predicted"/>
<sequence length="200" mass="22674">MSTHLDTLIARVSRKGFNVHATQQWRWVYDPDQQQLQIELEQGLVHTAPYKASRLVPLHALNAAFSTEDAANFQSFFDALDEHHRLSPQTILEAALNHTIYQKFGRPQMPQSWYFQTADVTPSYPLTVGTLVRLNSGLADVLCAICTTDGEFVECMVLADKFPLSDIKTLNQYDVIKVMPNRLQSAFADTHQQPDNLRQA</sequence>
<evidence type="ECO:0000313" key="4">
    <source>
        <dbReference type="Proteomes" id="UP000288789"/>
    </source>
</evidence>
<feature type="domain" description="Cell-division protein ZapC N-terminal" evidence="2">
    <location>
        <begin position="21"/>
        <end position="104"/>
    </location>
</feature>
<accession>A0A443Z5U2</accession>
<dbReference type="InterPro" id="IPR048373">
    <property type="entry name" value="ZapC_N"/>
</dbReference>
<dbReference type="Pfam" id="PF07126">
    <property type="entry name" value="ZapC_C"/>
    <property type="match status" value="1"/>
</dbReference>
<evidence type="ECO:0000313" key="3">
    <source>
        <dbReference type="EMBL" id="RWU12166.1"/>
    </source>
</evidence>
<dbReference type="OrthoDB" id="5765005at2"/>
<dbReference type="InterPro" id="IPR048372">
    <property type="entry name" value="ZapC_C"/>
</dbReference>